<reference evidence="2" key="1">
    <citation type="journal article" date="2023" name="Science">
        <title>Elucidation of the pathway for biosynthesis of saponin adjuvants from the soapbark tree.</title>
        <authorList>
            <person name="Reed J."/>
            <person name="Orme A."/>
            <person name="El-Demerdash A."/>
            <person name="Owen C."/>
            <person name="Martin L.B.B."/>
            <person name="Misra R.C."/>
            <person name="Kikuchi S."/>
            <person name="Rejzek M."/>
            <person name="Martin A.C."/>
            <person name="Harkess A."/>
            <person name="Leebens-Mack J."/>
            <person name="Louveau T."/>
            <person name="Stephenson M.J."/>
            <person name="Osbourn A."/>
        </authorList>
    </citation>
    <scope>NUCLEOTIDE SEQUENCE</scope>
    <source>
        <strain evidence="2">S10</strain>
    </source>
</reference>
<feature type="transmembrane region" description="Helical" evidence="1">
    <location>
        <begin position="105"/>
        <end position="127"/>
    </location>
</feature>
<keyword evidence="3" id="KW-1185">Reference proteome</keyword>
<accession>A0AAD7P8W3</accession>
<feature type="transmembrane region" description="Helical" evidence="1">
    <location>
        <begin position="172"/>
        <end position="193"/>
    </location>
</feature>
<feature type="transmembrane region" description="Helical" evidence="1">
    <location>
        <begin position="139"/>
        <end position="160"/>
    </location>
</feature>
<keyword evidence="1" id="KW-1133">Transmembrane helix</keyword>
<name>A0AAD7P8W3_QUISA</name>
<dbReference type="Proteomes" id="UP001163823">
    <property type="component" value="Chromosome 13"/>
</dbReference>
<organism evidence="2 3">
    <name type="scientific">Quillaja saponaria</name>
    <name type="common">Soap bark tree</name>
    <dbReference type="NCBI Taxonomy" id="32244"/>
    <lineage>
        <taxon>Eukaryota</taxon>
        <taxon>Viridiplantae</taxon>
        <taxon>Streptophyta</taxon>
        <taxon>Embryophyta</taxon>
        <taxon>Tracheophyta</taxon>
        <taxon>Spermatophyta</taxon>
        <taxon>Magnoliopsida</taxon>
        <taxon>eudicotyledons</taxon>
        <taxon>Gunneridae</taxon>
        <taxon>Pentapetalae</taxon>
        <taxon>rosids</taxon>
        <taxon>fabids</taxon>
        <taxon>Fabales</taxon>
        <taxon>Quillajaceae</taxon>
        <taxon>Quillaja</taxon>
    </lineage>
</organism>
<dbReference type="PANTHER" id="PTHR36000:SF2">
    <property type="entry name" value="DEFECTIVE 1273 PROTEIN, PUTATIVE-RELATED"/>
    <property type="match status" value="1"/>
</dbReference>
<comment type="caution">
    <text evidence="2">The sequence shown here is derived from an EMBL/GenBank/DDBJ whole genome shotgun (WGS) entry which is preliminary data.</text>
</comment>
<protein>
    <submittedName>
        <fullName evidence="2">Embryo defective protein</fullName>
    </submittedName>
</protein>
<dbReference type="AlphaFoldDB" id="A0AAD7P8W3"/>
<gene>
    <name evidence="2" type="ORF">O6P43_030999</name>
</gene>
<dbReference type="PANTHER" id="PTHR36000">
    <property type="entry name" value="DEFECTIVE 1273 PROTEIN, PUTATIVE-RELATED"/>
    <property type="match status" value="1"/>
</dbReference>
<sequence length="240" mass="26953">MALSYSSSFLSASTLSHSPFNPRFKGSPWCTKDCCCSLSVNLFRAPRNTAPKISCSINMSAGQSGDHWKIKVDHLMDKARRLWDSSPQPVKDFPWNKAFENFIQLILDLILAVVKYLSVPVLAISSLSEMSYCAHLKKLFLVPVPVLLGIAIAGVLNGTALELSPSLKNAEVPWHLIAVATFFTLVKLPGPYYPYWGRILIPHFANGVLLRTLWLAFLWNRRPREELKMTLQPKSVDESH</sequence>
<evidence type="ECO:0000256" key="1">
    <source>
        <dbReference type="SAM" id="Phobius"/>
    </source>
</evidence>
<proteinExistence type="predicted"/>
<keyword evidence="1" id="KW-0812">Transmembrane</keyword>
<dbReference type="KEGG" id="qsa:O6P43_030999"/>
<feature type="transmembrane region" description="Helical" evidence="1">
    <location>
        <begin position="199"/>
        <end position="219"/>
    </location>
</feature>
<dbReference type="EMBL" id="JARAOO010000013">
    <property type="protein sequence ID" value="KAJ7946019.1"/>
    <property type="molecule type" value="Genomic_DNA"/>
</dbReference>
<keyword evidence="1" id="KW-0472">Membrane</keyword>
<evidence type="ECO:0000313" key="3">
    <source>
        <dbReference type="Proteomes" id="UP001163823"/>
    </source>
</evidence>
<evidence type="ECO:0000313" key="2">
    <source>
        <dbReference type="EMBL" id="KAJ7946019.1"/>
    </source>
</evidence>